<proteinExistence type="predicted"/>
<dbReference type="HOGENOM" id="CLU_2631684_0_0_6"/>
<evidence type="ECO:0000313" key="1">
    <source>
        <dbReference type="EMBL" id="EHM53415.1"/>
    </source>
</evidence>
<organism evidence="1 2">
    <name type="scientific">Cardiobacterium valvarum F0432</name>
    <dbReference type="NCBI Taxonomy" id="797473"/>
    <lineage>
        <taxon>Bacteria</taxon>
        <taxon>Pseudomonadati</taxon>
        <taxon>Pseudomonadota</taxon>
        <taxon>Gammaproteobacteria</taxon>
        <taxon>Cardiobacteriales</taxon>
        <taxon>Cardiobacteriaceae</taxon>
        <taxon>Cardiobacterium</taxon>
    </lineage>
</organism>
<name>G9ZG59_9GAMM</name>
<reference evidence="1 2" key="1">
    <citation type="submission" date="2011-08" db="EMBL/GenBank/DDBJ databases">
        <authorList>
            <person name="Weinstock G."/>
            <person name="Sodergren E."/>
            <person name="Clifton S."/>
            <person name="Fulton L."/>
            <person name="Fulton B."/>
            <person name="Courtney L."/>
            <person name="Fronick C."/>
            <person name="Harrison M."/>
            <person name="Strong C."/>
            <person name="Farmer C."/>
            <person name="Delahaunty K."/>
            <person name="Markovic C."/>
            <person name="Hall O."/>
            <person name="Minx P."/>
            <person name="Tomlinson C."/>
            <person name="Mitreva M."/>
            <person name="Hou S."/>
            <person name="Chen J."/>
            <person name="Wollam A."/>
            <person name="Pepin K.H."/>
            <person name="Johnson M."/>
            <person name="Bhonagiri V."/>
            <person name="Zhang X."/>
            <person name="Suruliraj S."/>
            <person name="Warren W."/>
            <person name="Chinwalla A."/>
            <person name="Mardis E.R."/>
            <person name="Wilson R.K."/>
        </authorList>
    </citation>
    <scope>NUCLEOTIDE SEQUENCE [LARGE SCALE GENOMIC DNA]</scope>
    <source>
        <strain evidence="1 2">F0432</strain>
    </source>
</reference>
<dbReference type="Proteomes" id="UP000004750">
    <property type="component" value="Unassembled WGS sequence"/>
</dbReference>
<sequence length="77" mass="8183">MALRKPLYAAPVDLMSGSRSTGKIKVQSGTYLLADDFDIVPLGSYADQGHTGTAQGICFSFIIKSLRGTTIMLNSSV</sequence>
<dbReference type="AlphaFoldDB" id="G9ZG59"/>
<gene>
    <name evidence="1" type="ORF">HMPREF9080_01773</name>
</gene>
<dbReference type="STRING" id="797473.HMPREF9080_01773"/>
<accession>G9ZG59</accession>
<evidence type="ECO:0000313" key="2">
    <source>
        <dbReference type="Proteomes" id="UP000004750"/>
    </source>
</evidence>
<comment type="caution">
    <text evidence="1">The sequence shown here is derived from an EMBL/GenBank/DDBJ whole genome shotgun (WGS) entry which is preliminary data.</text>
</comment>
<dbReference type="EMBL" id="AGCM01000101">
    <property type="protein sequence ID" value="EHM53415.1"/>
    <property type="molecule type" value="Genomic_DNA"/>
</dbReference>
<protein>
    <submittedName>
        <fullName evidence="1">Uncharacterized protein</fullName>
    </submittedName>
</protein>